<dbReference type="PANTHER" id="PTHR45660">
    <property type="entry name" value="HISTONE-LYSINE N-METHYLTRANSFERASE SETMAR"/>
    <property type="match status" value="1"/>
</dbReference>
<dbReference type="InterPro" id="IPR051357">
    <property type="entry name" value="H3K9_HMTase_SUVAR3-9"/>
</dbReference>
<dbReference type="GO" id="GO:0042054">
    <property type="term" value="F:histone methyltransferase activity"/>
    <property type="evidence" value="ECO:0007669"/>
    <property type="project" value="InterPro"/>
</dbReference>
<dbReference type="GO" id="GO:0032259">
    <property type="term" value="P:methylation"/>
    <property type="evidence" value="ECO:0007669"/>
    <property type="project" value="UniProtKB-KW"/>
</dbReference>
<dbReference type="InterPro" id="IPR046341">
    <property type="entry name" value="SET_dom_sf"/>
</dbReference>
<dbReference type="SUPFAM" id="SSF88697">
    <property type="entry name" value="PUA domain-like"/>
    <property type="match status" value="1"/>
</dbReference>
<dbReference type="SMART" id="SM00317">
    <property type="entry name" value="SET"/>
    <property type="match status" value="1"/>
</dbReference>
<feature type="domain" description="YDG" evidence="13">
    <location>
        <begin position="1521"/>
        <end position="1672"/>
    </location>
</feature>
<evidence type="ECO:0000259" key="13">
    <source>
        <dbReference type="PROSITE" id="PS51015"/>
    </source>
</evidence>
<dbReference type="Gene3D" id="2.170.270.10">
    <property type="entry name" value="SET domain"/>
    <property type="match status" value="1"/>
</dbReference>
<dbReference type="InterPro" id="IPR007728">
    <property type="entry name" value="Pre-SET_dom"/>
</dbReference>
<evidence type="ECO:0000313" key="14">
    <source>
        <dbReference type="EMBL" id="KAK9275601.1"/>
    </source>
</evidence>
<comment type="subcellular location">
    <subcellularLocation>
        <location evidence="1">Chromosome</location>
    </subcellularLocation>
    <subcellularLocation>
        <location evidence="8">Nucleus</location>
    </subcellularLocation>
</comment>
<dbReference type="GO" id="GO:0008270">
    <property type="term" value="F:zinc ion binding"/>
    <property type="evidence" value="ECO:0007669"/>
    <property type="project" value="InterPro"/>
</dbReference>
<evidence type="ECO:0000256" key="5">
    <source>
        <dbReference type="ARBA" id="ARBA00022691"/>
    </source>
</evidence>
<evidence type="ECO:0000256" key="2">
    <source>
        <dbReference type="ARBA" id="ARBA00022454"/>
    </source>
</evidence>
<dbReference type="PROSITE" id="PS51015">
    <property type="entry name" value="YDG"/>
    <property type="match status" value="1"/>
</dbReference>
<keyword evidence="6" id="KW-0156">Chromatin regulator</keyword>
<dbReference type="EMBL" id="JBBPBK010000011">
    <property type="protein sequence ID" value="KAK9275601.1"/>
    <property type="molecule type" value="Genomic_DNA"/>
</dbReference>
<dbReference type="Proteomes" id="UP001415857">
    <property type="component" value="Unassembled WGS sequence"/>
</dbReference>
<dbReference type="PROSITE" id="PS50280">
    <property type="entry name" value="SET"/>
    <property type="match status" value="1"/>
</dbReference>
<keyword evidence="5" id="KW-0949">S-adenosyl-L-methionine</keyword>
<proteinExistence type="predicted"/>
<organism evidence="14 15">
    <name type="scientific">Liquidambar formosana</name>
    <name type="common">Formosan gum</name>
    <dbReference type="NCBI Taxonomy" id="63359"/>
    <lineage>
        <taxon>Eukaryota</taxon>
        <taxon>Viridiplantae</taxon>
        <taxon>Streptophyta</taxon>
        <taxon>Embryophyta</taxon>
        <taxon>Tracheophyta</taxon>
        <taxon>Spermatophyta</taxon>
        <taxon>Magnoliopsida</taxon>
        <taxon>eudicotyledons</taxon>
        <taxon>Gunneridae</taxon>
        <taxon>Pentapetalae</taxon>
        <taxon>Saxifragales</taxon>
        <taxon>Altingiaceae</taxon>
        <taxon>Liquidambar</taxon>
    </lineage>
</organism>
<dbReference type="SMART" id="SM00466">
    <property type="entry name" value="SRA"/>
    <property type="match status" value="1"/>
</dbReference>
<evidence type="ECO:0000256" key="8">
    <source>
        <dbReference type="PROSITE-ProRule" id="PRU00358"/>
    </source>
</evidence>
<evidence type="ECO:0000313" key="15">
    <source>
        <dbReference type="Proteomes" id="UP001415857"/>
    </source>
</evidence>
<dbReference type="PROSITE" id="PS51575">
    <property type="entry name" value="SAM_MT43_SUVAR39_2"/>
    <property type="match status" value="1"/>
</dbReference>
<protein>
    <submittedName>
        <fullName evidence="14">Uncharacterized protein</fullName>
    </submittedName>
</protein>
<dbReference type="InterPro" id="IPR003616">
    <property type="entry name" value="Post-SET_dom"/>
</dbReference>
<feature type="region of interest" description="Disordered" evidence="9">
    <location>
        <begin position="809"/>
        <end position="842"/>
    </location>
</feature>
<feature type="domain" description="SET" evidence="10">
    <location>
        <begin position="1805"/>
        <end position="1948"/>
    </location>
</feature>
<feature type="compositionally biased region" description="Basic and acidic residues" evidence="9">
    <location>
        <begin position="332"/>
        <end position="347"/>
    </location>
</feature>
<gene>
    <name evidence="14" type="ORF">L1049_022868</name>
</gene>
<feature type="compositionally biased region" description="Basic and acidic residues" evidence="9">
    <location>
        <begin position="826"/>
        <end position="839"/>
    </location>
</feature>
<dbReference type="GO" id="GO:0005694">
    <property type="term" value="C:chromosome"/>
    <property type="evidence" value="ECO:0007669"/>
    <property type="project" value="UniProtKB-SubCell"/>
</dbReference>
<feature type="domain" description="Post-SET" evidence="12">
    <location>
        <begin position="1962"/>
        <end position="1978"/>
    </location>
</feature>
<dbReference type="PANTHER" id="PTHR45660:SF46">
    <property type="entry name" value="HISTONE-LYSINE N-METHYLTRANSFERASE, H3 LYSINE-9 SPECIFIC SUVH6"/>
    <property type="match status" value="1"/>
</dbReference>
<keyword evidence="2" id="KW-0158">Chromosome</keyword>
<dbReference type="SUPFAM" id="SSF82199">
    <property type="entry name" value="SET domain"/>
    <property type="match status" value="1"/>
</dbReference>
<keyword evidence="3" id="KW-0489">Methyltransferase</keyword>
<dbReference type="GO" id="GO:0005634">
    <property type="term" value="C:nucleus"/>
    <property type="evidence" value="ECO:0007669"/>
    <property type="project" value="UniProtKB-SubCell"/>
</dbReference>
<evidence type="ECO:0000256" key="6">
    <source>
        <dbReference type="ARBA" id="ARBA00022853"/>
    </source>
</evidence>
<dbReference type="PROSITE" id="PS50867">
    <property type="entry name" value="PRE_SET"/>
    <property type="match status" value="1"/>
</dbReference>
<dbReference type="InterPro" id="IPR003105">
    <property type="entry name" value="SRA_YDG"/>
</dbReference>
<dbReference type="InterPro" id="IPR036987">
    <property type="entry name" value="SRA-YDG_sf"/>
</dbReference>
<evidence type="ECO:0000259" key="10">
    <source>
        <dbReference type="PROSITE" id="PS50280"/>
    </source>
</evidence>
<dbReference type="Pfam" id="PF00856">
    <property type="entry name" value="SET"/>
    <property type="match status" value="1"/>
</dbReference>
<dbReference type="InterPro" id="IPR025794">
    <property type="entry name" value="H3-K9-MeTrfase_plant"/>
</dbReference>
<accession>A0AAP0RD69</accession>
<keyword evidence="15" id="KW-1185">Reference proteome</keyword>
<dbReference type="CDD" id="cd10545">
    <property type="entry name" value="SET_AtSUVH-like"/>
    <property type="match status" value="1"/>
</dbReference>
<evidence type="ECO:0000256" key="4">
    <source>
        <dbReference type="ARBA" id="ARBA00022679"/>
    </source>
</evidence>
<dbReference type="Pfam" id="PF05033">
    <property type="entry name" value="Pre-SET"/>
    <property type="match status" value="1"/>
</dbReference>
<comment type="caution">
    <text evidence="14">The sequence shown here is derived from an EMBL/GenBank/DDBJ whole genome shotgun (WGS) entry which is preliminary data.</text>
</comment>
<name>A0AAP0RD69_LIQFO</name>
<evidence type="ECO:0000259" key="11">
    <source>
        <dbReference type="PROSITE" id="PS50867"/>
    </source>
</evidence>
<keyword evidence="7 8" id="KW-0539">Nucleus</keyword>
<feature type="region of interest" description="Disordered" evidence="9">
    <location>
        <begin position="316"/>
        <end position="356"/>
    </location>
</feature>
<evidence type="ECO:0000256" key="9">
    <source>
        <dbReference type="SAM" id="MobiDB-lite"/>
    </source>
</evidence>
<dbReference type="InterPro" id="IPR001214">
    <property type="entry name" value="SET_dom"/>
</dbReference>
<dbReference type="InterPro" id="IPR015947">
    <property type="entry name" value="PUA-like_sf"/>
</dbReference>
<feature type="region of interest" description="Disordered" evidence="9">
    <location>
        <begin position="274"/>
        <end position="298"/>
    </location>
</feature>
<sequence length="1978" mass="217810">MAIGEILQLLARSGGPSEAKLEGLLLVDCSSLAVLPKHKAEAVGKVGTSKNLVVRDQSGSVLEIKTIKASESGVESYSPEVLQSSVWTQVLKSSNELEFNLEKSVVLSNKVDGLEFLIVEPMGIELPMASDNGGLIDPLKALEHETSGLFKDSHKVDIVAPAEDMAESRCLKFGSPLNWPIASGNVPEKSVMQNYPSQRRILDTQDFPSFCGRNASRLSKEECVNTLASSKTKSLGHEKYVVNDKLLKETVGTNVKQLGDDVQDEDSLKSKFQAVASKNSGDQVQAESEGDGTKEASKQVGTGTFFKNRLDWEDTREKSFRPRPPCNSYLNHPDHKPLTESKEHEMEVGGLEGKAGTDSVVCNEEVRNLEGNLEKQSKVYNGEVGGSKGNVGKEIVLYDGELVGLKGKVGNDVAVYNGEVRGLEGKVGKESVIHTKDKNLKRKSSGSSTSNYHFQREDVGLKFSMDRVIVQGLKRKASGSSACKYQFQREDMGLDSAIGRVIVQGLMAAPNFRWRHGKGAFKRSQYEDNLKSEFKEVVSKISGEHVQAKSEGDGTKEASKQVKTGTFFEIRADWEYKGAKGLKVPCESYLNRLDQKSWTNSKEGDMEVAGLEGKVGKDIVVCNGEVGGLEGKLGKEIVVYNGEVGGLEGKVGKDILVYNRVVGGLEGKVGKESVVHTKATSLGRKFSGSSTRKNQFQRDDVGLESTMGSMIFQGVVASKNQFQRDVCLGSTMGRVIVQGLMATPNFPWRQRKGSFKPTSGEDNLKSRFKEIFSKISVDQIQAELEGDGTKKASKQVEAGTFSEIRVVREAKREKSPRSPCKSYVNHPDHNSQTDSKEGEIEGGLEGKVGKDIVVCNGEVRGLEGKVGKVVCNKEVGGLEGKVGKGSVVHTKDRSLKRKISCSSSSMNQFQGEDVSLASARGRVIVQGLMSASNLSWRHGKMAIKPKLDEDNLKRKFKAVVSKISGDQGQFEFEGDASKKVSKQVEIGTFSEIMVDQEGTREESFRSPCDSYLNYLYHRSTDSKEHEMEVGGLEGKVGKDIVVYNREVEDLEGKLGKEIVVYNGEVGGLEGKVGMDIVVYDGEMGGFEGEVGKETAMDRLIVQGLMAATNFQGGKGAVKPNPAGARQGSKGNKHGLSGHEKSKYFLRSRKADTENLEGKYMKKSPCGGKAACHAMNELDVRDEVDYFEHEELGTMQGSKGNKHELSGHEKSKYFLRSAKADTENLGGKYMKKKSLCAGNAGHHAMNELIVRDEVDYFEHADKHENIQVGFKPNSAGGVQGSKRNKHDLSGQVKSKYFLRSTKAGTENLGDKNVKKKSPCAGKAAYHGMNEPVVRDDIDSFEHEEEHENFHVCFKPNSAGGMQGSKGNRHDLSGQVKSKYLLRSKAGTENLGGKNVKKKSPCAGKAAYHGMNEPVVRDEVDSFEHEEENENFHVGRRSHDFDVNLSPFCPSSSNGKSDDHDAIVTREKVRETLHLFRAACKKLMQEKATKSEEGRASRRVFLQAARILKDKGKFVNSGKQIVGPVPGVEVGDEFHYRVELATIGLHHHFLAVIDYVKQGGRVLATSVVASVNHGNDIDNSDILICTGSGGYIMGRNRQSEDQKLEKGNLALKNSIYAKNPVRVIRGFRETKASYSSDTRAKAVTYIYDGLYLVERCWQELGTHGKLVFKFHLGRIPGQPKVSWNEVKKSRRFKIREGLCVNDISEGKELIPIFTVNTIDDKKPPPFKYITSMMYPNWCRPMPFKGCNCTGRCSDSQKCSCAVKNGGEIPYNYNGAIVEARPLVFECGPSCKCPPSCHNRVSQQGIKYQLEIFKTESRGWGVRSLNSISSGSFICELLGELLEDKEAELRTGNDEYLFDIGQNYNDHNLWGGLLNFTPNAQTSSCEVVEDGAFTIDAAQYGNVGRFINHSCSPNLYAQNVLYDHEDKRMPHIMLFASEDIPPLQELTYHYNYTIDMVRDSDGNIKKKSCYCGTPECTGRMY</sequence>
<evidence type="ECO:0000256" key="7">
    <source>
        <dbReference type="ARBA" id="ARBA00023242"/>
    </source>
</evidence>
<evidence type="ECO:0000256" key="1">
    <source>
        <dbReference type="ARBA" id="ARBA00004286"/>
    </source>
</evidence>
<dbReference type="GO" id="GO:0003690">
    <property type="term" value="F:double-stranded DNA binding"/>
    <property type="evidence" value="ECO:0007669"/>
    <property type="project" value="TreeGrafter"/>
</dbReference>
<dbReference type="Pfam" id="PF02182">
    <property type="entry name" value="SAD_SRA"/>
    <property type="match status" value="1"/>
</dbReference>
<feature type="domain" description="Pre-SET" evidence="11">
    <location>
        <begin position="1742"/>
        <end position="1802"/>
    </location>
</feature>
<feature type="compositionally biased region" description="Polar residues" evidence="9">
    <location>
        <begin position="276"/>
        <end position="286"/>
    </location>
</feature>
<feature type="region of interest" description="Disordered" evidence="9">
    <location>
        <begin position="1111"/>
        <end position="1140"/>
    </location>
</feature>
<keyword evidence="4" id="KW-0808">Transferase</keyword>
<evidence type="ECO:0000259" key="12">
    <source>
        <dbReference type="PROSITE" id="PS50868"/>
    </source>
</evidence>
<dbReference type="SMART" id="SM00468">
    <property type="entry name" value="PreSET"/>
    <property type="match status" value="1"/>
</dbReference>
<evidence type="ECO:0000256" key="3">
    <source>
        <dbReference type="ARBA" id="ARBA00022603"/>
    </source>
</evidence>
<reference evidence="14 15" key="1">
    <citation type="journal article" date="2024" name="Plant J.">
        <title>Genome sequences and population genomics reveal climatic adaptation and genomic divergence between two closely related sweetgum species.</title>
        <authorList>
            <person name="Xu W.Q."/>
            <person name="Ren C.Q."/>
            <person name="Zhang X.Y."/>
            <person name="Comes H.P."/>
            <person name="Liu X.H."/>
            <person name="Li Y.G."/>
            <person name="Kettle C.J."/>
            <person name="Jalonen R."/>
            <person name="Gaisberger H."/>
            <person name="Ma Y.Z."/>
            <person name="Qiu Y.X."/>
        </authorList>
    </citation>
    <scope>NUCLEOTIDE SEQUENCE [LARGE SCALE GENOMIC DNA]</scope>
    <source>
        <strain evidence="14">Hangzhou</strain>
    </source>
</reference>
<dbReference type="Gene3D" id="2.30.280.10">
    <property type="entry name" value="SRA-YDG"/>
    <property type="match status" value="1"/>
</dbReference>
<dbReference type="PROSITE" id="PS50868">
    <property type="entry name" value="POST_SET"/>
    <property type="match status" value="1"/>
</dbReference>